<evidence type="ECO:0000313" key="2">
    <source>
        <dbReference type="EMBL" id="CRG85599.1"/>
    </source>
</evidence>
<gene>
    <name evidence="2" type="ORF">PISL3812_02644</name>
</gene>
<accession>A0A0U1LQG4</accession>
<dbReference type="Pfam" id="PF12311">
    <property type="entry name" value="DUF3632"/>
    <property type="match status" value="1"/>
</dbReference>
<dbReference type="Proteomes" id="UP000054383">
    <property type="component" value="Unassembled WGS sequence"/>
</dbReference>
<dbReference type="STRING" id="28573.A0A0U1LQG4"/>
<dbReference type="PANTHER" id="PTHR38797">
    <property type="entry name" value="NUCLEAR PORE COMPLEX PROTEIN NUP85-RELATED"/>
    <property type="match status" value="1"/>
</dbReference>
<proteinExistence type="predicted"/>
<reference evidence="2 3" key="1">
    <citation type="submission" date="2015-04" db="EMBL/GenBank/DDBJ databases">
        <authorList>
            <person name="Syromyatnikov M.Y."/>
            <person name="Popov V.N."/>
        </authorList>
    </citation>
    <scope>NUCLEOTIDE SEQUENCE [LARGE SCALE GENOMIC DNA]</scope>
    <source>
        <strain evidence="2">WF-38-12</strain>
    </source>
</reference>
<dbReference type="EMBL" id="CVMT01000002">
    <property type="protein sequence ID" value="CRG85599.1"/>
    <property type="molecule type" value="Genomic_DNA"/>
</dbReference>
<sequence length="355" mass="40503">MHHLRESLLSSSPKGHPELAELGTTIKDEDDVREAAARGEYEELRGLASNRTWIISDRYCSVGDGVDSLEGYLHSLWHIYYQLGRYTSHETPEHDRIVLDIIRIQGKGPLVRPVSGVYGIDIARTVEGTLWNDLPFLVTDMTYFWIQNCASMAGPQRLNFASFLAKLASARVSKDRMCQIGLVILRMTFEDGRDLCTTEDPESEDPRRSIRNLDLVHLLPAACVWIKEAGYNLIQLSDVSWNDCPSIIGRGGPMFIESELGKRSPTGFTPWRWMYWLKRLHEIQEEAKEANEKRLEEYATDAIETMLSNVEERNSEILRAYQTAGDIIHQEKHLLCLKNLHNVVVKSETVEEDGN</sequence>
<dbReference type="InterPro" id="IPR053204">
    <property type="entry name" value="Oxopyrrolidines_Biosynth-assoc"/>
</dbReference>
<organism evidence="2 3">
    <name type="scientific">Talaromyces islandicus</name>
    <name type="common">Penicillium islandicum</name>
    <dbReference type="NCBI Taxonomy" id="28573"/>
    <lineage>
        <taxon>Eukaryota</taxon>
        <taxon>Fungi</taxon>
        <taxon>Dikarya</taxon>
        <taxon>Ascomycota</taxon>
        <taxon>Pezizomycotina</taxon>
        <taxon>Eurotiomycetes</taxon>
        <taxon>Eurotiomycetidae</taxon>
        <taxon>Eurotiales</taxon>
        <taxon>Trichocomaceae</taxon>
        <taxon>Talaromyces</taxon>
        <taxon>Talaromyces sect. Islandici</taxon>
    </lineage>
</organism>
<keyword evidence="3" id="KW-1185">Reference proteome</keyword>
<protein>
    <submittedName>
        <fullName evidence="2">Uncharacterized protein</fullName>
    </submittedName>
</protein>
<feature type="region of interest" description="Disordered" evidence="1">
    <location>
        <begin position="1"/>
        <end position="27"/>
    </location>
</feature>
<dbReference type="PANTHER" id="PTHR38797:SF7">
    <property type="entry name" value="TRANSCRIPTION FACTOR DOMAIN-CONTAINING PROTEIN"/>
    <property type="match status" value="1"/>
</dbReference>
<name>A0A0U1LQG4_TALIS</name>
<dbReference type="AlphaFoldDB" id="A0A0U1LQG4"/>
<dbReference type="InterPro" id="IPR022085">
    <property type="entry name" value="OpdG"/>
</dbReference>
<dbReference type="OrthoDB" id="5403091at2759"/>
<dbReference type="OMA" id="NGFTPWR"/>
<evidence type="ECO:0000313" key="3">
    <source>
        <dbReference type="Proteomes" id="UP000054383"/>
    </source>
</evidence>
<evidence type="ECO:0000256" key="1">
    <source>
        <dbReference type="SAM" id="MobiDB-lite"/>
    </source>
</evidence>